<dbReference type="Proteomes" id="UP001148018">
    <property type="component" value="Unassembled WGS sequence"/>
</dbReference>
<dbReference type="InterPro" id="IPR036397">
    <property type="entry name" value="RNaseH_sf"/>
</dbReference>
<accession>A0A9Q0DJF9</accession>
<evidence type="ECO:0000313" key="2">
    <source>
        <dbReference type="EMBL" id="KAJ3587732.1"/>
    </source>
</evidence>
<dbReference type="AlphaFoldDB" id="A0A9Q0DJF9"/>
<dbReference type="Gene3D" id="3.30.420.10">
    <property type="entry name" value="Ribonuclease H-like superfamily/Ribonuclease H"/>
    <property type="match status" value="1"/>
</dbReference>
<dbReference type="EMBL" id="JANIIK010000116">
    <property type="protein sequence ID" value="KAJ3587732.1"/>
    <property type="molecule type" value="Genomic_DNA"/>
</dbReference>
<reference evidence="2" key="1">
    <citation type="submission" date="2022-07" db="EMBL/GenBank/DDBJ databases">
        <title>Chromosome-level genome of Muraenolepis orangiensis.</title>
        <authorList>
            <person name="Kim J."/>
        </authorList>
    </citation>
    <scope>NUCLEOTIDE SEQUENCE</scope>
    <source>
        <strain evidence="2">KU_S4_2022</strain>
        <tissue evidence="2">Muscle</tissue>
    </source>
</reference>
<keyword evidence="3" id="KW-1185">Reference proteome</keyword>
<name>A0A9Q0DJF9_9TELE</name>
<protein>
    <submittedName>
        <fullName evidence="2">Uncharacterized protein</fullName>
    </submittedName>
</protein>
<comment type="caution">
    <text evidence="2">The sequence shown here is derived from an EMBL/GenBank/DDBJ whole genome shotgun (WGS) entry which is preliminary data.</text>
</comment>
<sequence length="103" mass="11359">MLPAASSIMTLEGRTNLHGLDNGTLTSVRYQDEILRTIVRPYAGAVGPGFLLVQDGIKAIDWPSRSTDLNPIEHVWDLMYHHHGHPTPPRTSSTALSRSSLML</sequence>
<proteinExistence type="predicted"/>
<dbReference type="OrthoDB" id="8942091at2759"/>
<gene>
    <name evidence="2" type="ORF">NHX12_011329</name>
</gene>
<evidence type="ECO:0000313" key="3">
    <source>
        <dbReference type="Proteomes" id="UP001148018"/>
    </source>
</evidence>
<dbReference type="GO" id="GO:0003676">
    <property type="term" value="F:nucleic acid binding"/>
    <property type="evidence" value="ECO:0007669"/>
    <property type="project" value="InterPro"/>
</dbReference>
<feature type="compositionally biased region" description="Low complexity" evidence="1">
    <location>
        <begin position="90"/>
        <end position="103"/>
    </location>
</feature>
<evidence type="ECO:0000256" key="1">
    <source>
        <dbReference type="SAM" id="MobiDB-lite"/>
    </source>
</evidence>
<organism evidence="2 3">
    <name type="scientific">Muraenolepis orangiensis</name>
    <name type="common">Patagonian moray cod</name>
    <dbReference type="NCBI Taxonomy" id="630683"/>
    <lineage>
        <taxon>Eukaryota</taxon>
        <taxon>Metazoa</taxon>
        <taxon>Chordata</taxon>
        <taxon>Craniata</taxon>
        <taxon>Vertebrata</taxon>
        <taxon>Euteleostomi</taxon>
        <taxon>Actinopterygii</taxon>
        <taxon>Neopterygii</taxon>
        <taxon>Teleostei</taxon>
        <taxon>Neoteleostei</taxon>
        <taxon>Acanthomorphata</taxon>
        <taxon>Zeiogadaria</taxon>
        <taxon>Gadariae</taxon>
        <taxon>Gadiformes</taxon>
        <taxon>Muraenolepidoidei</taxon>
        <taxon>Muraenolepididae</taxon>
        <taxon>Muraenolepis</taxon>
    </lineage>
</organism>
<feature type="region of interest" description="Disordered" evidence="1">
    <location>
        <begin position="84"/>
        <end position="103"/>
    </location>
</feature>